<sequence>MFNPWYTCFLGVGSRERMGRDIKMMPLAERTRGVCLLQSKDFSPFNLGGGLSGCCLVLGDLCFCFWVLQVFFLLFSFAPLLFLSSLNSTVSFATPTQIRR</sequence>
<reference evidence="3" key="1">
    <citation type="journal article" date="2005" name="Nature">
        <title>The map-based sequence of the rice genome.</title>
        <authorList>
            <consortium name="International rice genome sequencing project (IRGSP)"/>
            <person name="Matsumoto T."/>
            <person name="Wu J."/>
            <person name="Kanamori H."/>
            <person name="Katayose Y."/>
            <person name="Fujisawa M."/>
            <person name="Namiki N."/>
            <person name="Mizuno H."/>
            <person name="Yamamoto K."/>
            <person name="Antonio B.A."/>
            <person name="Baba T."/>
            <person name="Sakata K."/>
            <person name="Nagamura Y."/>
            <person name="Aoki H."/>
            <person name="Arikawa K."/>
            <person name="Arita K."/>
            <person name="Bito T."/>
            <person name="Chiden Y."/>
            <person name="Fujitsuka N."/>
            <person name="Fukunaka R."/>
            <person name="Hamada M."/>
            <person name="Harada C."/>
            <person name="Hayashi A."/>
            <person name="Hijishita S."/>
            <person name="Honda M."/>
            <person name="Hosokawa S."/>
            <person name="Ichikawa Y."/>
            <person name="Idonuma A."/>
            <person name="Iijima M."/>
            <person name="Ikeda M."/>
            <person name="Ikeno M."/>
            <person name="Ito K."/>
            <person name="Ito S."/>
            <person name="Ito T."/>
            <person name="Ito Y."/>
            <person name="Ito Y."/>
            <person name="Iwabuchi A."/>
            <person name="Kamiya K."/>
            <person name="Karasawa W."/>
            <person name="Kurita K."/>
            <person name="Katagiri S."/>
            <person name="Kikuta A."/>
            <person name="Kobayashi H."/>
            <person name="Kobayashi N."/>
            <person name="Machita K."/>
            <person name="Maehara T."/>
            <person name="Masukawa M."/>
            <person name="Mizubayashi T."/>
            <person name="Mukai Y."/>
            <person name="Nagasaki H."/>
            <person name="Nagata Y."/>
            <person name="Naito S."/>
            <person name="Nakashima M."/>
            <person name="Nakama Y."/>
            <person name="Nakamichi Y."/>
            <person name="Nakamura M."/>
            <person name="Meguro A."/>
            <person name="Negishi M."/>
            <person name="Ohta I."/>
            <person name="Ohta T."/>
            <person name="Okamoto M."/>
            <person name="Ono N."/>
            <person name="Saji S."/>
            <person name="Sakaguchi M."/>
            <person name="Sakai K."/>
            <person name="Shibata M."/>
            <person name="Shimokawa T."/>
            <person name="Song J."/>
            <person name="Takazaki Y."/>
            <person name="Terasawa K."/>
            <person name="Tsugane M."/>
            <person name="Tsuji K."/>
            <person name="Ueda S."/>
            <person name="Waki K."/>
            <person name="Yamagata H."/>
            <person name="Yamamoto M."/>
            <person name="Yamamoto S."/>
            <person name="Yamane H."/>
            <person name="Yoshiki S."/>
            <person name="Yoshihara R."/>
            <person name="Yukawa K."/>
            <person name="Zhong H."/>
            <person name="Yano M."/>
            <person name="Yuan Q."/>
            <person name="Ouyang S."/>
            <person name="Liu J."/>
            <person name="Jones K.M."/>
            <person name="Gansberger K."/>
            <person name="Moffat K."/>
            <person name="Hill J."/>
            <person name="Bera J."/>
            <person name="Fadrosh D."/>
            <person name="Jin S."/>
            <person name="Johri S."/>
            <person name="Kim M."/>
            <person name="Overton L."/>
            <person name="Reardon M."/>
            <person name="Tsitrin T."/>
            <person name="Vuong H."/>
            <person name="Weaver B."/>
            <person name="Ciecko A."/>
            <person name="Tallon L."/>
            <person name="Jackson J."/>
            <person name="Pai G."/>
            <person name="Aken S.V."/>
            <person name="Utterback T."/>
            <person name="Reidmuller S."/>
            <person name="Feldblyum T."/>
            <person name="Hsiao J."/>
            <person name="Zismann V."/>
            <person name="Iobst S."/>
            <person name="de Vazeille A.R."/>
            <person name="Buell C.R."/>
            <person name="Ying K."/>
            <person name="Li Y."/>
            <person name="Lu T."/>
            <person name="Huang Y."/>
            <person name="Zhao Q."/>
            <person name="Feng Q."/>
            <person name="Zhang L."/>
            <person name="Zhu J."/>
            <person name="Weng Q."/>
            <person name="Mu J."/>
            <person name="Lu Y."/>
            <person name="Fan D."/>
            <person name="Liu Y."/>
            <person name="Guan J."/>
            <person name="Zhang Y."/>
            <person name="Yu S."/>
            <person name="Liu X."/>
            <person name="Zhang Y."/>
            <person name="Hong G."/>
            <person name="Han B."/>
            <person name="Choisne N."/>
            <person name="Demange N."/>
            <person name="Orjeda G."/>
            <person name="Samain S."/>
            <person name="Cattolico L."/>
            <person name="Pelletier E."/>
            <person name="Couloux A."/>
            <person name="Segurens B."/>
            <person name="Wincker P."/>
            <person name="D'Hont A."/>
            <person name="Scarpelli C."/>
            <person name="Weissenbach J."/>
            <person name="Salanoubat M."/>
            <person name="Quetier F."/>
            <person name="Yu Y."/>
            <person name="Kim H.R."/>
            <person name="Rambo T."/>
            <person name="Currie J."/>
            <person name="Collura K."/>
            <person name="Luo M."/>
            <person name="Yang T."/>
            <person name="Ammiraju J.S.S."/>
            <person name="Engler F."/>
            <person name="Soderlund C."/>
            <person name="Wing R.A."/>
            <person name="Palmer L.E."/>
            <person name="de la Bastide M."/>
            <person name="Spiegel L."/>
            <person name="Nascimento L."/>
            <person name="Zutavern T."/>
            <person name="O'Shaughnessy A."/>
            <person name="Dike S."/>
            <person name="Dedhia N."/>
            <person name="Preston R."/>
            <person name="Balija V."/>
            <person name="McCombie W.R."/>
            <person name="Chow T."/>
            <person name="Chen H."/>
            <person name="Chung M."/>
            <person name="Chen C."/>
            <person name="Shaw J."/>
            <person name="Wu H."/>
            <person name="Hsiao K."/>
            <person name="Chao Y."/>
            <person name="Chu M."/>
            <person name="Cheng C."/>
            <person name="Hour A."/>
            <person name="Lee P."/>
            <person name="Lin S."/>
            <person name="Lin Y."/>
            <person name="Liou J."/>
            <person name="Liu S."/>
            <person name="Hsing Y."/>
            <person name="Raghuvanshi S."/>
            <person name="Mohanty A."/>
            <person name="Bharti A.K."/>
            <person name="Gaur A."/>
            <person name="Gupta V."/>
            <person name="Kumar D."/>
            <person name="Ravi V."/>
            <person name="Vij S."/>
            <person name="Kapur A."/>
            <person name="Khurana P."/>
            <person name="Khurana P."/>
            <person name="Khurana J.P."/>
            <person name="Tyagi A.K."/>
            <person name="Gaikwad K."/>
            <person name="Singh A."/>
            <person name="Dalal V."/>
            <person name="Srivastava S."/>
            <person name="Dixit A."/>
            <person name="Pal A.K."/>
            <person name="Ghazi I.A."/>
            <person name="Yadav M."/>
            <person name="Pandit A."/>
            <person name="Bhargava A."/>
            <person name="Sureshbabu K."/>
            <person name="Batra K."/>
            <person name="Sharma T.R."/>
            <person name="Mohapatra T."/>
            <person name="Singh N.K."/>
            <person name="Messing J."/>
            <person name="Nelson A.B."/>
            <person name="Fuks G."/>
            <person name="Kavchok S."/>
            <person name="Keizer G."/>
            <person name="Linton E."/>
            <person name="Llaca V."/>
            <person name="Song R."/>
            <person name="Tanyolac B."/>
            <person name="Young S."/>
            <person name="Ho-Il K."/>
            <person name="Hahn J.H."/>
            <person name="Sangsakoo G."/>
            <person name="Vanavichit A."/>
            <person name="de Mattos Luiz.A.T."/>
            <person name="Zimmer P.D."/>
            <person name="Malone G."/>
            <person name="Dellagostin O."/>
            <person name="de Oliveira A.C."/>
            <person name="Bevan M."/>
            <person name="Bancroft I."/>
            <person name="Minx P."/>
            <person name="Cordum H."/>
            <person name="Wilson R."/>
            <person name="Cheng Z."/>
            <person name="Jin W."/>
            <person name="Jiang J."/>
            <person name="Leong S.A."/>
            <person name="Iwama H."/>
            <person name="Gojobori T."/>
            <person name="Itoh T."/>
            <person name="Niimura Y."/>
            <person name="Fujii Y."/>
            <person name="Habara T."/>
            <person name="Sakai H."/>
            <person name="Sato Y."/>
            <person name="Wilson G."/>
            <person name="Kumar K."/>
            <person name="McCouch S."/>
            <person name="Juretic N."/>
            <person name="Hoen D."/>
            <person name="Wright S."/>
            <person name="Bruskiewich R."/>
            <person name="Bureau T."/>
            <person name="Miyao A."/>
            <person name="Hirochika H."/>
            <person name="Nishikawa T."/>
            <person name="Kadowaki K."/>
            <person name="Sugiura M."/>
            <person name="Burr B."/>
            <person name="Sasaki T."/>
        </authorList>
    </citation>
    <scope>NUCLEOTIDE SEQUENCE [LARGE SCALE GENOMIC DNA]</scope>
    <source>
        <strain evidence="3">cv. Nipponbare</strain>
    </source>
</reference>
<keyword evidence="1" id="KW-0812">Transmembrane</keyword>
<dbReference type="Gramene" id="Os04t0590950-00">
    <property type="protein sequence ID" value="Os04t0590950-00"/>
    <property type="gene ID" value="Os04g0590950"/>
</dbReference>
<dbReference type="InParanoid" id="A0A0P0WE41"/>
<dbReference type="EMBL" id="AP014960">
    <property type="protein sequence ID" value="BAS90751.1"/>
    <property type="molecule type" value="Genomic_DNA"/>
</dbReference>
<keyword evidence="3" id="KW-1185">Reference proteome</keyword>
<keyword evidence="1" id="KW-0472">Membrane</keyword>
<feature type="transmembrane region" description="Helical" evidence="1">
    <location>
        <begin position="74"/>
        <end position="94"/>
    </location>
</feature>
<dbReference type="PaxDb" id="39947-A0A0P0WE41"/>
<dbReference type="AlphaFoldDB" id="A0A0P0WE41"/>
<reference evidence="2 3" key="3">
    <citation type="journal article" date="2013" name="Rice">
        <title>Improvement of the Oryza sativa Nipponbare reference genome using next generation sequence and optical map data.</title>
        <authorList>
            <person name="Kawahara Y."/>
            <person name="de la Bastide M."/>
            <person name="Hamilton J.P."/>
            <person name="Kanamori H."/>
            <person name="McCombie W.R."/>
            <person name="Ouyang S."/>
            <person name="Schwartz D.C."/>
            <person name="Tanaka T."/>
            <person name="Wu J."/>
            <person name="Zhou S."/>
            <person name="Childs K.L."/>
            <person name="Davidson R.M."/>
            <person name="Lin H."/>
            <person name="Quesada-Ocampo L."/>
            <person name="Vaillancourt B."/>
            <person name="Sakai H."/>
            <person name="Lee S.S."/>
            <person name="Kim J."/>
            <person name="Numa H."/>
            <person name="Itoh T."/>
            <person name="Buell C.R."/>
            <person name="Matsumoto T."/>
        </authorList>
    </citation>
    <scope>NUCLEOTIDE SEQUENCE [LARGE SCALE GENOMIC DNA]</scope>
    <source>
        <strain evidence="3">cv. Nipponbare</strain>
    </source>
</reference>
<name>A0A0P0WE41_ORYSJ</name>
<reference evidence="2 3" key="2">
    <citation type="journal article" date="2013" name="Plant Cell Physiol.">
        <title>Rice Annotation Project Database (RAP-DB): an integrative and interactive database for rice genomics.</title>
        <authorList>
            <person name="Sakai H."/>
            <person name="Lee S.S."/>
            <person name="Tanaka T."/>
            <person name="Numa H."/>
            <person name="Kim J."/>
            <person name="Kawahara Y."/>
            <person name="Wakimoto H."/>
            <person name="Yang C.C."/>
            <person name="Iwamoto M."/>
            <person name="Abe T."/>
            <person name="Yamada Y."/>
            <person name="Muto A."/>
            <person name="Inokuchi H."/>
            <person name="Ikemura T."/>
            <person name="Matsumoto T."/>
            <person name="Sasaki T."/>
            <person name="Itoh T."/>
        </authorList>
    </citation>
    <scope>NUCLEOTIDE SEQUENCE [LARGE SCALE GENOMIC DNA]</scope>
    <source>
        <strain evidence="3">cv. Nipponbare</strain>
    </source>
</reference>
<evidence type="ECO:0000256" key="1">
    <source>
        <dbReference type="SAM" id="Phobius"/>
    </source>
</evidence>
<accession>A0A0P0WE41</accession>
<evidence type="ECO:0000313" key="3">
    <source>
        <dbReference type="Proteomes" id="UP000059680"/>
    </source>
</evidence>
<proteinExistence type="predicted"/>
<dbReference type="Proteomes" id="UP000059680">
    <property type="component" value="Chromosome 4"/>
</dbReference>
<protein>
    <submittedName>
        <fullName evidence="2">Os04g0590950 protein</fullName>
    </submittedName>
</protein>
<organism evidence="2 3">
    <name type="scientific">Oryza sativa subsp. japonica</name>
    <name type="common">Rice</name>
    <dbReference type="NCBI Taxonomy" id="39947"/>
    <lineage>
        <taxon>Eukaryota</taxon>
        <taxon>Viridiplantae</taxon>
        <taxon>Streptophyta</taxon>
        <taxon>Embryophyta</taxon>
        <taxon>Tracheophyta</taxon>
        <taxon>Spermatophyta</taxon>
        <taxon>Magnoliopsida</taxon>
        <taxon>Liliopsida</taxon>
        <taxon>Poales</taxon>
        <taxon>Poaceae</taxon>
        <taxon>BOP clade</taxon>
        <taxon>Oryzoideae</taxon>
        <taxon>Oryzeae</taxon>
        <taxon>Oryzinae</taxon>
        <taxon>Oryza</taxon>
        <taxon>Oryza sativa</taxon>
    </lineage>
</organism>
<keyword evidence="1" id="KW-1133">Transmembrane helix</keyword>
<gene>
    <name evidence="2" type="ordered locus">Os04g0590950</name>
    <name evidence="2" type="ORF">OSNPB_040590950</name>
</gene>
<evidence type="ECO:0000313" key="2">
    <source>
        <dbReference type="EMBL" id="BAS90751.1"/>
    </source>
</evidence>